<sequence>MSLIYLSRQVEFDKKPFSFIIFILFRKKDPGIFLFMDKETLENIYKHFRYRFFKLSILPAFLGLLLISTPNTLNYQAPSVILSDRVCGSLLIILALISFYRRSVLWFGVFIGIWVTLFPCFPERSSIVFANDTLIGFAIFAVVCIPPTRPEALEVGPTLPEGMTYNPSSGGRRAAVLILSLLAWLQSRFLTASALGISRTAFECSFLVYAAMMTAYSLLVVLSLSGGERRWHTRPKIVLATALTLLSAIILTFIPIVSKQMTLDCWICLSLTIQPALAFVFAYDEFRATFTYLGQFIGKKRELLRISLFGSEYYRDSLFWEERTVLPFIKACKQAFQGISFPINLLIAVCVAIGFIKVSDEFAVTDKLRNYIDICCWFIIVLATLSFANSLRHLRWLCVIFSAAILLSPVFFHIPLHSPILIPTIIIGIALIFLSVGKITQKK</sequence>
<keyword evidence="1" id="KW-0472">Membrane</keyword>
<evidence type="ECO:0000256" key="1">
    <source>
        <dbReference type="SAM" id="Phobius"/>
    </source>
</evidence>
<feature type="transmembrane region" description="Helical" evidence="1">
    <location>
        <begin position="394"/>
        <end position="414"/>
    </location>
</feature>
<dbReference type="Pfam" id="PF03779">
    <property type="entry name" value="SPW"/>
    <property type="match status" value="1"/>
</dbReference>
<dbReference type="InterPro" id="IPR005530">
    <property type="entry name" value="SPW"/>
</dbReference>
<evidence type="ECO:0000313" key="4">
    <source>
        <dbReference type="Proteomes" id="UP000258476"/>
    </source>
</evidence>
<evidence type="ECO:0000259" key="2">
    <source>
        <dbReference type="Pfam" id="PF03779"/>
    </source>
</evidence>
<feature type="transmembrane region" description="Helical" evidence="1">
    <location>
        <begin position="127"/>
        <end position="145"/>
    </location>
</feature>
<evidence type="ECO:0000313" key="3">
    <source>
        <dbReference type="EMBL" id="SYX09060.1"/>
    </source>
</evidence>
<proteinExistence type="predicted"/>
<dbReference type="KEGG" id="chla:C834K_0606"/>
<accession>A0A3B0PPS3</accession>
<keyword evidence="1" id="KW-1133">Transmembrane helix</keyword>
<keyword evidence="1" id="KW-0812">Transmembrane</keyword>
<reference evidence="4" key="1">
    <citation type="submission" date="2017-11" db="EMBL/GenBank/DDBJ databases">
        <authorList>
            <person name="Seth-Smith MB H."/>
        </authorList>
    </citation>
    <scope>NUCLEOTIDE SEQUENCE [LARGE SCALE GENOMIC DNA]</scope>
</reference>
<feature type="domain" description="SPW repeat-containing integral membrane" evidence="2">
    <location>
        <begin position="57"/>
        <end position="142"/>
    </location>
</feature>
<feature type="transmembrane region" description="Helical" evidence="1">
    <location>
        <begin position="237"/>
        <end position="257"/>
    </location>
</feature>
<feature type="transmembrane region" description="Helical" evidence="1">
    <location>
        <begin position="263"/>
        <end position="283"/>
    </location>
</feature>
<organism evidence="3 4">
    <name type="scientific">Chlamydia poikilotherma</name>
    <dbReference type="NCBI Taxonomy" id="1967783"/>
    <lineage>
        <taxon>Bacteria</taxon>
        <taxon>Pseudomonadati</taxon>
        <taxon>Chlamydiota</taxon>
        <taxon>Chlamydiia</taxon>
        <taxon>Chlamydiales</taxon>
        <taxon>Chlamydiaceae</taxon>
        <taxon>Chlamydia/Chlamydophila group</taxon>
        <taxon>Chlamydia</taxon>
    </lineage>
</organism>
<feature type="transmembrane region" description="Helical" evidence="1">
    <location>
        <begin position="368"/>
        <end position="387"/>
    </location>
</feature>
<protein>
    <recommendedName>
        <fullName evidence="2">SPW repeat-containing integral membrane domain-containing protein</fullName>
    </recommendedName>
</protein>
<gene>
    <name evidence="3" type="ORF">C834K_0606</name>
</gene>
<feature type="transmembrane region" description="Helical" evidence="1">
    <location>
        <begin position="52"/>
        <end position="69"/>
    </location>
</feature>
<name>A0A3B0PPS3_9CHLA</name>
<dbReference type="AlphaFoldDB" id="A0A3B0PPS3"/>
<feature type="transmembrane region" description="Helical" evidence="1">
    <location>
        <begin position="206"/>
        <end position="225"/>
    </location>
</feature>
<feature type="transmembrane region" description="Helical" evidence="1">
    <location>
        <begin position="335"/>
        <end position="356"/>
    </location>
</feature>
<keyword evidence="4" id="KW-1185">Reference proteome</keyword>
<feature type="transmembrane region" description="Helical" evidence="1">
    <location>
        <begin position="420"/>
        <end position="437"/>
    </location>
</feature>
<dbReference type="EMBL" id="LS992154">
    <property type="protein sequence ID" value="SYX09060.1"/>
    <property type="molecule type" value="Genomic_DNA"/>
</dbReference>
<dbReference type="Proteomes" id="UP000258476">
    <property type="component" value="Chromosome"/>
</dbReference>